<protein>
    <submittedName>
        <fullName evidence="1">Uncharacterized protein</fullName>
    </submittedName>
</protein>
<gene>
    <name evidence="1" type="ORF">F8M41_006424</name>
</gene>
<dbReference type="OrthoDB" id="2434612at2759"/>
<dbReference type="Proteomes" id="UP000439903">
    <property type="component" value="Unassembled WGS sequence"/>
</dbReference>
<keyword evidence="2" id="KW-1185">Reference proteome</keyword>
<accession>A0A8H4AWS6</accession>
<dbReference type="EMBL" id="WTPW01000164">
    <property type="protein sequence ID" value="KAF0540338.1"/>
    <property type="molecule type" value="Genomic_DNA"/>
</dbReference>
<organism evidence="1 2">
    <name type="scientific">Gigaspora margarita</name>
    <dbReference type="NCBI Taxonomy" id="4874"/>
    <lineage>
        <taxon>Eukaryota</taxon>
        <taxon>Fungi</taxon>
        <taxon>Fungi incertae sedis</taxon>
        <taxon>Mucoromycota</taxon>
        <taxon>Glomeromycotina</taxon>
        <taxon>Glomeromycetes</taxon>
        <taxon>Diversisporales</taxon>
        <taxon>Gigasporaceae</taxon>
        <taxon>Gigaspora</taxon>
    </lineage>
</organism>
<evidence type="ECO:0000313" key="1">
    <source>
        <dbReference type="EMBL" id="KAF0540338.1"/>
    </source>
</evidence>
<reference evidence="1 2" key="1">
    <citation type="journal article" date="2019" name="Environ. Microbiol.">
        <title>At the nexus of three kingdoms: the genome of the mycorrhizal fungus Gigaspora margarita provides insights into plant, endobacterial and fungal interactions.</title>
        <authorList>
            <person name="Venice F."/>
            <person name="Ghignone S."/>
            <person name="Salvioli di Fossalunga A."/>
            <person name="Amselem J."/>
            <person name="Novero M."/>
            <person name="Xianan X."/>
            <person name="Sedzielewska Toro K."/>
            <person name="Morin E."/>
            <person name="Lipzen A."/>
            <person name="Grigoriev I.V."/>
            <person name="Henrissat B."/>
            <person name="Martin F.M."/>
            <person name="Bonfante P."/>
        </authorList>
    </citation>
    <scope>NUCLEOTIDE SEQUENCE [LARGE SCALE GENOMIC DNA]</scope>
    <source>
        <strain evidence="1 2">BEG34</strain>
    </source>
</reference>
<evidence type="ECO:0000313" key="2">
    <source>
        <dbReference type="Proteomes" id="UP000439903"/>
    </source>
</evidence>
<dbReference type="AlphaFoldDB" id="A0A8H4AWS6"/>
<sequence>MYIVDLTIGTCSCFVSISESSYKYQAAIALKFQKGTLNFINILTINDRINYFYLATGIVIQERLFYTSLRSQTNITFNNNTVDQLKIQKFAIPKSVANTKAIISEKINDIKQNEQLLSAFEKFQKGYCTTKNISENKLVSFV</sequence>
<name>A0A8H4AWS6_GIGMA</name>
<comment type="caution">
    <text evidence="1">The sequence shown here is derived from an EMBL/GenBank/DDBJ whole genome shotgun (WGS) entry which is preliminary data.</text>
</comment>
<proteinExistence type="predicted"/>